<gene>
    <name evidence="4" type="ORF">HMF3257_18000</name>
</gene>
<dbReference type="Gene3D" id="1.50.10.10">
    <property type="match status" value="1"/>
</dbReference>
<dbReference type="EMBL" id="QLII01000001">
    <property type="protein sequence ID" value="RAI78498.1"/>
    <property type="molecule type" value="Genomic_DNA"/>
</dbReference>
<feature type="chain" id="PRO_5016353517" evidence="1">
    <location>
        <begin position="24"/>
        <end position="533"/>
    </location>
</feature>
<keyword evidence="1" id="KW-0732">Signal</keyword>
<evidence type="ECO:0000313" key="4">
    <source>
        <dbReference type="EMBL" id="RAI78498.1"/>
    </source>
</evidence>
<evidence type="ECO:0000259" key="2">
    <source>
        <dbReference type="Pfam" id="PF03633"/>
    </source>
</evidence>
<accession>A0A327P015</accession>
<reference evidence="4 5" key="1">
    <citation type="submission" date="2018-06" db="EMBL/GenBank/DDBJ databases">
        <title>Spirosoma sp. HMF3257 Genome sequencing and assembly.</title>
        <authorList>
            <person name="Kang H."/>
            <person name="Cha I."/>
            <person name="Kim H."/>
            <person name="Kang J."/>
            <person name="Joh K."/>
        </authorList>
    </citation>
    <scope>NUCLEOTIDE SEQUENCE [LARGE SCALE GENOMIC DNA]</scope>
    <source>
        <strain evidence="4 5">HMF3257</strain>
    </source>
</reference>
<protein>
    <submittedName>
        <fullName evidence="4">Uncharacterized protein</fullName>
    </submittedName>
</protein>
<evidence type="ECO:0000256" key="1">
    <source>
        <dbReference type="SAM" id="SignalP"/>
    </source>
</evidence>
<dbReference type="InterPro" id="IPR054491">
    <property type="entry name" value="MGH1-like_GH"/>
</dbReference>
<evidence type="ECO:0000313" key="5">
    <source>
        <dbReference type="Proteomes" id="UP000249016"/>
    </source>
</evidence>
<feature type="domain" description="Mannosylglycerate hydrolase MGH1-like glycoside hydrolase" evidence="3">
    <location>
        <begin position="111"/>
        <end position="447"/>
    </location>
</feature>
<dbReference type="SUPFAM" id="SSF48208">
    <property type="entry name" value="Six-hairpin glycosidases"/>
    <property type="match status" value="1"/>
</dbReference>
<dbReference type="GO" id="GO:0005975">
    <property type="term" value="P:carbohydrate metabolic process"/>
    <property type="evidence" value="ECO:0007669"/>
    <property type="project" value="InterPro"/>
</dbReference>
<dbReference type="RefSeq" id="WP_111344158.1">
    <property type="nucleotide sequence ID" value="NZ_QLII01000001.1"/>
</dbReference>
<sequence length="533" mass="61264">MQKRLTVCFLLLGCQFLSGMAWAQGFILKPGTFKPYVTAFNSADEELYKQLIPNAKAWDFLSQNIPLFECPDKQLEQTYYFRWWTYRKHLKQTPAGYIITEFLPDVSWAGKYNSINCPAGHHFYEGRWLRDDRYLKEYARFWFRSGASPRSYSSWVTDAISSFAKVHPDTTFLTDLLPDLLTDFTEWEKMRLDSTGLFWQTDNRDGMEISVAGQLGQKNQGYRATINSYMFGNAQALVTIARMAGNKTVAEEYTKKAAIIRQQILSKLWDDKAKFFKVIPRGTGTLARADVRELHGFTPWYFSIPDEKQAIAWAQLTDESGFWAPYGPTTTEQRHPGFQLSYKGHECQWNGPSWPFATAITLTSLANLLNDYKQNAVDKRDYWKLLITYSRSQQRILPDGDRVPWIDENLNPYTGDWISRTRLSTIEAGSWSEKKGGRERGKDYNHSSFCDHIIAGLIGVRPQHGNQLVINPLLPDNTWDYFCLDRVPYHGKTLTILYDKTGTKYGKGIGLRVFVNGIEKASSASLQRVTITI</sequence>
<dbReference type="Proteomes" id="UP000249016">
    <property type="component" value="Unassembled WGS sequence"/>
</dbReference>
<dbReference type="InterPro" id="IPR005194">
    <property type="entry name" value="Glyco_hydro_65_C"/>
</dbReference>
<dbReference type="Pfam" id="PF22422">
    <property type="entry name" value="MGH1-like_GH"/>
    <property type="match status" value="1"/>
</dbReference>
<dbReference type="InterPro" id="IPR012341">
    <property type="entry name" value="6hp_glycosidase-like_sf"/>
</dbReference>
<proteinExistence type="predicted"/>
<keyword evidence="5" id="KW-1185">Reference proteome</keyword>
<dbReference type="InterPro" id="IPR008928">
    <property type="entry name" value="6-hairpin_glycosidase_sf"/>
</dbReference>
<feature type="signal peptide" evidence="1">
    <location>
        <begin position="1"/>
        <end position="23"/>
    </location>
</feature>
<dbReference type="OrthoDB" id="231241at2"/>
<dbReference type="Pfam" id="PF03633">
    <property type="entry name" value="Glyco_hydro_65C"/>
    <property type="match status" value="1"/>
</dbReference>
<evidence type="ECO:0000259" key="3">
    <source>
        <dbReference type="Pfam" id="PF22422"/>
    </source>
</evidence>
<comment type="caution">
    <text evidence="4">The sequence shown here is derived from an EMBL/GenBank/DDBJ whole genome shotgun (WGS) entry which is preliminary data.</text>
</comment>
<dbReference type="AlphaFoldDB" id="A0A327P015"/>
<name>A0A327P015_9BACT</name>
<feature type="domain" description="Glycoside hydrolase family 65 C-terminal" evidence="2">
    <location>
        <begin position="464"/>
        <end position="517"/>
    </location>
</feature>
<organism evidence="4 5">
    <name type="scientific">Spirosoma telluris</name>
    <dbReference type="NCBI Taxonomy" id="2183553"/>
    <lineage>
        <taxon>Bacteria</taxon>
        <taxon>Pseudomonadati</taxon>
        <taxon>Bacteroidota</taxon>
        <taxon>Cytophagia</taxon>
        <taxon>Cytophagales</taxon>
        <taxon>Cytophagaceae</taxon>
        <taxon>Spirosoma</taxon>
    </lineage>
</organism>